<dbReference type="InterPro" id="IPR018062">
    <property type="entry name" value="HTH_AraC-typ_CS"/>
</dbReference>
<keyword evidence="2" id="KW-0238">DNA-binding</keyword>
<keyword evidence="6" id="KW-1185">Reference proteome</keyword>
<keyword evidence="1" id="KW-0805">Transcription regulation</keyword>
<gene>
    <name evidence="5" type="primary">rhaR_60</name>
    <name evidence="5" type="ORF">PAECIP111891_04445</name>
</gene>
<accession>A0ABM9CLV3</accession>
<dbReference type="InterPro" id="IPR009057">
    <property type="entry name" value="Homeodomain-like_sf"/>
</dbReference>
<evidence type="ECO:0000313" key="6">
    <source>
        <dbReference type="Proteomes" id="UP000838821"/>
    </source>
</evidence>
<dbReference type="InterPro" id="IPR014710">
    <property type="entry name" value="RmlC-like_jellyroll"/>
</dbReference>
<reference evidence="5" key="1">
    <citation type="submission" date="2022-01" db="EMBL/GenBank/DDBJ databases">
        <authorList>
            <person name="Criscuolo A."/>
        </authorList>
    </citation>
    <scope>NUCLEOTIDE SEQUENCE</scope>
    <source>
        <strain evidence="5">CIP111891</strain>
    </source>
</reference>
<dbReference type="Pfam" id="PF02311">
    <property type="entry name" value="AraC_binding"/>
    <property type="match status" value="1"/>
</dbReference>
<evidence type="ECO:0000256" key="1">
    <source>
        <dbReference type="ARBA" id="ARBA00023015"/>
    </source>
</evidence>
<dbReference type="SMART" id="SM00342">
    <property type="entry name" value="HTH_ARAC"/>
    <property type="match status" value="1"/>
</dbReference>
<dbReference type="PROSITE" id="PS00041">
    <property type="entry name" value="HTH_ARAC_FAMILY_1"/>
    <property type="match status" value="1"/>
</dbReference>
<dbReference type="RefSeq" id="WP_236290591.1">
    <property type="nucleotide sequence ID" value="NZ_CAKMMW010000015.1"/>
</dbReference>
<evidence type="ECO:0000256" key="3">
    <source>
        <dbReference type="ARBA" id="ARBA00023163"/>
    </source>
</evidence>
<protein>
    <submittedName>
        <fullName evidence="5">HTH-type transcriptional activator RhaR</fullName>
    </submittedName>
</protein>
<dbReference type="InterPro" id="IPR003313">
    <property type="entry name" value="AraC-bd"/>
</dbReference>
<organism evidence="5 6">
    <name type="scientific">Paenibacillus allorhizoplanae</name>
    <dbReference type="NCBI Taxonomy" id="2905648"/>
    <lineage>
        <taxon>Bacteria</taxon>
        <taxon>Bacillati</taxon>
        <taxon>Bacillota</taxon>
        <taxon>Bacilli</taxon>
        <taxon>Bacillales</taxon>
        <taxon>Paenibacillaceae</taxon>
        <taxon>Paenibacillus</taxon>
    </lineage>
</organism>
<sequence>MVTESILNQDLRPHIRYADLLHFKQWNTHARIITDYLLLYVQDGSAQLTIDANTYLLKPGQFSLIQPGVVHQLESESPLTVMALHFELFPSGGGERLPMIVPLERGTHPELVNLQPDLTTFADIAVPVVFKSSRNEWMADVFLQIIEHWNRQHALARLQAHVYAADIILELLKEYTSQDSSEYKNAISLNWVPAYMQYRLSEPLSVEEMARKAFMSRSYFSMLFRNQFDMAPHQYLLKLRLEYATELLRGTSMPLQNIADSCGFSSVHHFSKMYKLRFGCPPSHRRHKQ</sequence>
<dbReference type="InterPro" id="IPR037923">
    <property type="entry name" value="HTH-like"/>
</dbReference>
<dbReference type="PANTHER" id="PTHR43280:SF2">
    <property type="entry name" value="HTH-TYPE TRANSCRIPTIONAL REGULATOR EXSA"/>
    <property type="match status" value="1"/>
</dbReference>
<dbReference type="Gene3D" id="1.10.10.60">
    <property type="entry name" value="Homeodomain-like"/>
    <property type="match status" value="2"/>
</dbReference>
<feature type="domain" description="HTH araC/xylS-type" evidence="4">
    <location>
        <begin position="190"/>
        <end position="288"/>
    </location>
</feature>
<name>A0ABM9CLV3_9BACL</name>
<comment type="caution">
    <text evidence="5">The sequence shown here is derived from an EMBL/GenBank/DDBJ whole genome shotgun (WGS) entry which is preliminary data.</text>
</comment>
<dbReference type="Proteomes" id="UP000838821">
    <property type="component" value="Unassembled WGS sequence"/>
</dbReference>
<dbReference type="InterPro" id="IPR018060">
    <property type="entry name" value="HTH_AraC"/>
</dbReference>
<dbReference type="Gene3D" id="2.60.120.10">
    <property type="entry name" value="Jelly Rolls"/>
    <property type="match status" value="1"/>
</dbReference>
<dbReference type="SUPFAM" id="SSF51215">
    <property type="entry name" value="Regulatory protein AraC"/>
    <property type="match status" value="1"/>
</dbReference>
<keyword evidence="3" id="KW-0804">Transcription</keyword>
<evidence type="ECO:0000256" key="2">
    <source>
        <dbReference type="ARBA" id="ARBA00023125"/>
    </source>
</evidence>
<evidence type="ECO:0000259" key="4">
    <source>
        <dbReference type="PROSITE" id="PS01124"/>
    </source>
</evidence>
<dbReference type="EMBL" id="CAKMMW010000015">
    <property type="protein sequence ID" value="CAH1216696.1"/>
    <property type="molecule type" value="Genomic_DNA"/>
</dbReference>
<proteinExistence type="predicted"/>
<dbReference type="PANTHER" id="PTHR43280">
    <property type="entry name" value="ARAC-FAMILY TRANSCRIPTIONAL REGULATOR"/>
    <property type="match status" value="1"/>
</dbReference>
<dbReference type="SUPFAM" id="SSF46689">
    <property type="entry name" value="Homeodomain-like"/>
    <property type="match status" value="2"/>
</dbReference>
<dbReference type="PROSITE" id="PS01124">
    <property type="entry name" value="HTH_ARAC_FAMILY_2"/>
    <property type="match status" value="1"/>
</dbReference>
<dbReference type="Pfam" id="PF12833">
    <property type="entry name" value="HTH_18"/>
    <property type="match status" value="1"/>
</dbReference>
<evidence type="ECO:0000313" key="5">
    <source>
        <dbReference type="EMBL" id="CAH1216696.1"/>
    </source>
</evidence>